<feature type="transmembrane region" description="Helical" evidence="1">
    <location>
        <begin position="96"/>
        <end position="114"/>
    </location>
</feature>
<keyword evidence="1" id="KW-1133">Transmembrane helix</keyword>
<sequence>MGMTAGFLVLIVSIANAILSKLILGNNRRKVSETEGKYIQIGGLIVIAIIGLCSIFFIFDILEANTMRWFWLFFLILAVGFHAIMEWTFLRESKEYVVSLVVLMIGLIYIFMFMF</sequence>
<feature type="transmembrane region" description="Helical" evidence="1">
    <location>
        <begin position="41"/>
        <end position="62"/>
    </location>
</feature>
<keyword evidence="3" id="KW-1185">Reference proteome</keyword>
<dbReference type="OrthoDB" id="2626526at2"/>
<dbReference type="Pfam" id="PF13789">
    <property type="entry name" value="DUF4181"/>
    <property type="match status" value="1"/>
</dbReference>
<dbReference type="AlphaFoldDB" id="A0A318TQN3"/>
<comment type="caution">
    <text evidence="2">The sequence shown here is derived from an EMBL/GenBank/DDBJ whole genome shotgun (WGS) entry which is preliminary data.</text>
</comment>
<protein>
    <submittedName>
        <fullName evidence="2">Uncharacterized protein DUF4181</fullName>
    </submittedName>
</protein>
<dbReference type="InterPro" id="IPR025441">
    <property type="entry name" value="DUF4181"/>
</dbReference>
<proteinExistence type="predicted"/>
<dbReference type="Proteomes" id="UP000247416">
    <property type="component" value="Unassembled WGS sequence"/>
</dbReference>
<accession>A0A318TQN3</accession>
<organism evidence="2 3">
    <name type="scientific">Ureibacillus chungkukjangi</name>
    <dbReference type="NCBI Taxonomy" id="1202712"/>
    <lineage>
        <taxon>Bacteria</taxon>
        <taxon>Bacillati</taxon>
        <taxon>Bacillota</taxon>
        <taxon>Bacilli</taxon>
        <taxon>Bacillales</taxon>
        <taxon>Caryophanaceae</taxon>
        <taxon>Ureibacillus</taxon>
    </lineage>
</organism>
<dbReference type="EMBL" id="QJTJ01000012">
    <property type="protein sequence ID" value="PYF06110.1"/>
    <property type="molecule type" value="Genomic_DNA"/>
</dbReference>
<reference evidence="2 3" key="1">
    <citation type="submission" date="2018-06" db="EMBL/GenBank/DDBJ databases">
        <title>Genomic Encyclopedia of Archaeal and Bacterial Type Strains, Phase II (KMG-II): from individual species to whole genera.</title>
        <authorList>
            <person name="Goeker M."/>
        </authorList>
    </citation>
    <scope>NUCLEOTIDE SEQUENCE [LARGE SCALE GENOMIC DNA]</scope>
    <source>
        <strain evidence="2 3">KACC 16626</strain>
    </source>
</reference>
<evidence type="ECO:0000313" key="3">
    <source>
        <dbReference type="Proteomes" id="UP000247416"/>
    </source>
</evidence>
<keyword evidence="1" id="KW-0812">Transmembrane</keyword>
<gene>
    <name evidence="2" type="ORF">BJ095_11271</name>
</gene>
<name>A0A318TQN3_9BACL</name>
<evidence type="ECO:0000313" key="2">
    <source>
        <dbReference type="EMBL" id="PYF06110.1"/>
    </source>
</evidence>
<keyword evidence="1" id="KW-0472">Membrane</keyword>
<evidence type="ECO:0000256" key="1">
    <source>
        <dbReference type="SAM" id="Phobius"/>
    </source>
</evidence>
<feature type="transmembrane region" description="Helical" evidence="1">
    <location>
        <begin position="69"/>
        <end position="90"/>
    </location>
</feature>